<dbReference type="InterPro" id="IPR002716">
    <property type="entry name" value="PIN_dom"/>
</dbReference>
<evidence type="ECO:0000313" key="3">
    <source>
        <dbReference type="Proteomes" id="UP001301388"/>
    </source>
</evidence>
<dbReference type="Proteomes" id="UP001301388">
    <property type="component" value="Unassembled WGS sequence"/>
</dbReference>
<accession>A0ABU5TGR8</accession>
<evidence type="ECO:0000259" key="1">
    <source>
        <dbReference type="Pfam" id="PF13638"/>
    </source>
</evidence>
<protein>
    <submittedName>
        <fullName evidence="2">PIN domain-containing protein</fullName>
    </submittedName>
</protein>
<name>A0ABU5TGR8_9CYAN</name>
<reference evidence="2 3" key="1">
    <citation type="submission" date="2023-12" db="EMBL/GenBank/DDBJ databases">
        <title>Baltic Sea Cyanobacteria.</title>
        <authorList>
            <person name="Delbaje E."/>
            <person name="Fewer D.P."/>
            <person name="Shishido T.K."/>
        </authorList>
    </citation>
    <scope>NUCLEOTIDE SEQUENCE [LARGE SCALE GENOMIC DNA]</scope>
    <source>
        <strain evidence="2 3">UHCC 0370</strain>
    </source>
</reference>
<evidence type="ECO:0000313" key="2">
    <source>
        <dbReference type="EMBL" id="MEA5477505.1"/>
    </source>
</evidence>
<keyword evidence="3" id="KW-1185">Reference proteome</keyword>
<sequence>MLYDPTAMRRFEDNEVVLPMTIIEELDLVSKVKFWA</sequence>
<gene>
    <name evidence="2" type="ORF">VB774_07710</name>
</gene>
<feature type="domain" description="PIN" evidence="1">
    <location>
        <begin position="1"/>
        <end position="31"/>
    </location>
</feature>
<organism evidence="2 3">
    <name type="scientific">Pseudanabaena galeata UHCC 0370</name>
    <dbReference type="NCBI Taxonomy" id="3110310"/>
    <lineage>
        <taxon>Bacteria</taxon>
        <taxon>Bacillati</taxon>
        <taxon>Cyanobacteriota</taxon>
        <taxon>Cyanophyceae</taxon>
        <taxon>Pseudanabaenales</taxon>
        <taxon>Pseudanabaenaceae</taxon>
        <taxon>Pseudanabaena</taxon>
    </lineage>
</organism>
<dbReference type="Pfam" id="PF13638">
    <property type="entry name" value="PIN_4"/>
    <property type="match status" value="1"/>
</dbReference>
<proteinExistence type="predicted"/>
<dbReference type="EMBL" id="JAYGIE010000027">
    <property type="protein sequence ID" value="MEA5477505.1"/>
    <property type="molecule type" value="Genomic_DNA"/>
</dbReference>
<comment type="caution">
    <text evidence="2">The sequence shown here is derived from an EMBL/GenBank/DDBJ whole genome shotgun (WGS) entry which is preliminary data.</text>
</comment>